<protein>
    <submittedName>
        <fullName evidence="1">Na+/H+ antiporter subunit G</fullName>
    </submittedName>
</protein>
<dbReference type="PANTHER" id="PTHR34703:SF1">
    <property type="entry name" value="ANTIPORTER SUBUNIT MNHG2-RELATED"/>
    <property type="match status" value="1"/>
</dbReference>
<evidence type="ECO:0000313" key="1">
    <source>
        <dbReference type="EMBL" id="NBN78497.1"/>
    </source>
</evidence>
<dbReference type="AlphaFoldDB" id="A0A7X5J8G8"/>
<comment type="caution">
    <text evidence="1">The sequence shown here is derived from an EMBL/GenBank/DDBJ whole genome shotgun (WGS) entry which is preliminary data.</text>
</comment>
<dbReference type="RefSeq" id="WP_161674280.1">
    <property type="nucleotide sequence ID" value="NZ_JAABLP010000001.1"/>
</dbReference>
<accession>A0A7X5J8G8</accession>
<reference evidence="2" key="1">
    <citation type="submission" date="2020-01" db="EMBL/GenBank/DDBJ databases">
        <authorList>
            <person name="Fang Y."/>
            <person name="Sun R."/>
            <person name="Nie L."/>
            <person name="He J."/>
            <person name="Hao L."/>
            <person name="Wang L."/>
            <person name="Su S."/>
            <person name="Lv E."/>
            <person name="Zhang Z."/>
            <person name="Xie R."/>
            <person name="Liu H."/>
        </authorList>
    </citation>
    <scope>NUCLEOTIDE SEQUENCE [LARGE SCALE GENOMIC DNA]</scope>
    <source>
        <strain evidence="2">XCT-53</strain>
    </source>
</reference>
<evidence type="ECO:0000313" key="2">
    <source>
        <dbReference type="Proteomes" id="UP000586722"/>
    </source>
</evidence>
<organism evidence="1 2">
    <name type="scientific">Pannonibacter tanglangensis</name>
    <dbReference type="NCBI Taxonomy" id="2750084"/>
    <lineage>
        <taxon>Bacteria</taxon>
        <taxon>Pseudomonadati</taxon>
        <taxon>Pseudomonadota</taxon>
        <taxon>Alphaproteobacteria</taxon>
        <taxon>Hyphomicrobiales</taxon>
        <taxon>Stappiaceae</taxon>
        <taxon>Pannonibacter</taxon>
    </lineage>
</organism>
<dbReference type="Proteomes" id="UP000586722">
    <property type="component" value="Unassembled WGS sequence"/>
</dbReference>
<dbReference type="NCBIfam" id="TIGR01300">
    <property type="entry name" value="CPA3_mnhG_phaG"/>
    <property type="match status" value="1"/>
</dbReference>
<dbReference type="GO" id="GO:0015385">
    <property type="term" value="F:sodium:proton antiporter activity"/>
    <property type="evidence" value="ECO:0007669"/>
    <property type="project" value="TreeGrafter"/>
</dbReference>
<dbReference type="PANTHER" id="PTHR34703">
    <property type="entry name" value="ANTIPORTER SUBUNIT MNHG2-RELATED"/>
    <property type="match status" value="1"/>
</dbReference>
<dbReference type="Pfam" id="PF03334">
    <property type="entry name" value="PhaG_MnhG_YufB"/>
    <property type="match status" value="1"/>
</dbReference>
<name>A0A7X5J8G8_9HYPH</name>
<gene>
    <name evidence="1" type="ORF">GWI72_09480</name>
</gene>
<sequence>MSAVIDIIIGLMLVVGAIFALLAAIGVLRFPDVYTRMHAASKAGTVGSSLMLLALAFDAGQLDVITRAVAGVLFFLLTAPISAHLLAKAAFTAGYPPCAAMNQEGLRQMLGKTGKPKA</sequence>
<keyword evidence="2" id="KW-1185">Reference proteome</keyword>
<dbReference type="NCBIfam" id="NF009314">
    <property type="entry name" value="PRK12674.1-2"/>
    <property type="match status" value="1"/>
</dbReference>
<dbReference type="EMBL" id="JAABLQ010000001">
    <property type="protein sequence ID" value="NBN78497.1"/>
    <property type="molecule type" value="Genomic_DNA"/>
</dbReference>
<dbReference type="InterPro" id="IPR005133">
    <property type="entry name" value="PhaG_MnhG_YufB"/>
</dbReference>
<proteinExistence type="predicted"/>